<gene>
    <name evidence="1" type="ORF">COCCADRAFT_106401</name>
</gene>
<protein>
    <submittedName>
        <fullName evidence="1">Uncharacterized protein</fullName>
    </submittedName>
</protein>
<keyword evidence="2" id="KW-1185">Reference proteome</keyword>
<dbReference type="EMBL" id="KI964745">
    <property type="protein sequence ID" value="EUC29484.1"/>
    <property type="molecule type" value="Genomic_DNA"/>
</dbReference>
<evidence type="ECO:0000313" key="2">
    <source>
        <dbReference type="Proteomes" id="UP000053841"/>
    </source>
</evidence>
<feature type="non-terminal residue" evidence="1">
    <location>
        <position position="1"/>
    </location>
</feature>
<reference evidence="1 2" key="1">
    <citation type="journal article" date="2013" name="PLoS Genet.">
        <title>Comparative genome structure, secondary metabolite, and effector coding capacity across Cochliobolus pathogens.</title>
        <authorList>
            <person name="Condon B.J."/>
            <person name="Leng Y."/>
            <person name="Wu D."/>
            <person name="Bushley K.E."/>
            <person name="Ohm R.A."/>
            <person name="Otillar R."/>
            <person name="Martin J."/>
            <person name="Schackwitz W."/>
            <person name="Grimwood J."/>
            <person name="MohdZainudin N."/>
            <person name="Xue C."/>
            <person name="Wang R."/>
            <person name="Manning V.A."/>
            <person name="Dhillon B."/>
            <person name="Tu Z.J."/>
            <person name="Steffenson B.J."/>
            <person name="Salamov A."/>
            <person name="Sun H."/>
            <person name="Lowry S."/>
            <person name="LaButti K."/>
            <person name="Han J."/>
            <person name="Copeland A."/>
            <person name="Lindquist E."/>
            <person name="Barry K."/>
            <person name="Schmutz J."/>
            <person name="Baker S.E."/>
            <person name="Ciuffetti L.M."/>
            <person name="Grigoriev I.V."/>
            <person name="Zhong S."/>
            <person name="Turgeon B.G."/>
        </authorList>
    </citation>
    <scope>NUCLEOTIDE SEQUENCE [LARGE SCALE GENOMIC DNA]</scope>
    <source>
        <strain evidence="1 2">26-R-13</strain>
    </source>
</reference>
<organism evidence="1 2">
    <name type="scientific">Cochliobolus carbonum (strain 26-R-13)</name>
    <name type="common">Maize leaf spot fungus</name>
    <name type="synonym">Bipolaris zeicola</name>
    <dbReference type="NCBI Taxonomy" id="930089"/>
    <lineage>
        <taxon>Eukaryota</taxon>
        <taxon>Fungi</taxon>
        <taxon>Dikarya</taxon>
        <taxon>Ascomycota</taxon>
        <taxon>Pezizomycotina</taxon>
        <taxon>Dothideomycetes</taxon>
        <taxon>Pleosporomycetidae</taxon>
        <taxon>Pleosporales</taxon>
        <taxon>Pleosporineae</taxon>
        <taxon>Pleosporaceae</taxon>
        <taxon>Bipolaris</taxon>
    </lineage>
</organism>
<dbReference type="KEGG" id="bze:COCCADRAFT_106401"/>
<dbReference type="GeneID" id="19143392"/>
<dbReference type="HOGENOM" id="CLU_2126863_0_0_1"/>
<dbReference type="AlphaFoldDB" id="W6Y319"/>
<name>W6Y319_COCC2</name>
<dbReference type="RefSeq" id="XP_007716213.1">
    <property type="nucleotide sequence ID" value="XM_007718023.1"/>
</dbReference>
<evidence type="ECO:0000313" key="1">
    <source>
        <dbReference type="EMBL" id="EUC29484.1"/>
    </source>
</evidence>
<proteinExistence type="predicted"/>
<dbReference type="Proteomes" id="UP000053841">
    <property type="component" value="Unassembled WGS sequence"/>
</dbReference>
<accession>W6Y319</accession>
<sequence>GTSCRSHTRRYVLPCRPPPRSTGEPRDSEACVVCTHSYAPHTSTTPATCRLKSPQRRHCPCVPSAVHLCLCRAQAPTQIVPAIVMASTQARGRQPLLASERIAYIHLLTCQDAG</sequence>